<dbReference type="Pfam" id="PF02481">
    <property type="entry name" value="DNA_processg_A"/>
    <property type="match status" value="1"/>
</dbReference>
<dbReference type="SUPFAM" id="SSF102405">
    <property type="entry name" value="MCP/YpsA-like"/>
    <property type="match status" value="1"/>
</dbReference>
<dbReference type="PANTHER" id="PTHR43022:SF1">
    <property type="entry name" value="PROTEIN SMF"/>
    <property type="match status" value="1"/>
</dbReference>
<gene>
    <name evidence="3" type="primary">dprA</name>
    <name evidence="3" type="ORF">ENT77_07985</name>
</gene>
<dbReference type="GO" id="GO:0009294">
    <property type="term" value="P:DNA-mediated transformation"/>
    <property type="evidence" value="ECO:0007669"/>
    <property type="project" value="InterPro"/>
</dbReference>
<sequence>MFTDVEIVGIHHVLKKGLSEIEELLNYGTGIKKSILNSNPELDIFLRRLERYLEKSSVRLITYWSEEYPEALREIPDPPVYLFIKGNFEILNREMFAVVGTRKLTPYGKTVTVQITKEICRHFVIVSGMAYGIDSVAHETALLENCPTVAVLGCGVDVVYPKSNLNLYKRIVENGCVLSEYLPWEPPKKYTFVQRNRIISGLSTGILVTEAGLDSGALITARFALEQGRDVFAVPGDIMRESSKGTNYLIKNGAFPVTDPEDIMKYYGFKSHKKLVELNEAEKEVYNALSEPRTAEEISETVAKSLTEILVTLTVLELKGVVLRRDDGTYQRIV</sequence>
<dbReference type="NCBIfam" id="TIGR00732">
    <property type="entry name" value="dprA"/>
    <property type="match status" value="1"/>
</dbReference>
<proteinExistence type="inferred from homology"/>
<accession>A0A7C4RXF5</accession>
<dbReference type="InterPro" id="IPR057666">
    <property type="entry name" value="DrpA_SLOG"/>
</dbReference>
<comment type="similarity">
    <text evidence="1">Belongs to the DprA/Smf family.</text>
</comment>
<organism evidence="3">
    <name type="scientific">Fervidobacterium thailandense</name>
    <dbReference type="NCBI Taxonomy" id="1008305"/>
    <lineage>
        <taxon>Bacteria</taxon>
        <taxon>Thermotogati</taxon>
        <taxon>Thermotogota</taxon>
        <taxon>Thermotogae</taxon>
        <taxon>Thermotogales</taxon>
        <taxon>Fervidobacteriaceae</taxon>
        <taxon>Fervidobacterium</taxon>
    </lineage>
</organism>
<protein>
    <submittedName>
        <fullName evidence="3">DNA-protecting protein DprA</fullName>
    </submittedName>
</protein>
<dbReference type="EMBL" id="DSZY01000035">
    <property type="protein sequence ID" value="HGU41121.1"/>
    <property type="molecule type" value="Genomic_DNA"/>
</dbReference>
<feature type="domain" description="Smf/DprA SLOG" evidence="2">
    <location>
        <begin position="60"/>
        <end position="266"/>
    </location>
</feature>
<dbReference type="Gene3D" id="3.40.50.450">
    <property type="match status" value="1"/>
</dbReference>
<dbReference type="PANTHER" id="PTHR43022">
    <property type="entry name" value="PROTEIN SMF"/>
    <property type="match status" value="1"/>
</dbReference>
<reference evidence="3" key="1">
    <citation type="journal article" date="2020" name="mSystems">
        <title>Genome- and Community-Level Interaction Insights into Carbon Utilization and Element Cycling Functions of Hydrothermarchaeota in Hydrothermal Sediment.</title>
        <authorList>
            <person name="Zhou Z."/>
            <person name="Liu Y."/>
            <person name="Xu W."/>
            <person name="Pan J."/>
            <person name="Luo Z.H."/>
            <person name="Li M."/>
        </authorList>
    </citation>
    <scope>NUCLEOTIDE SEQUENCE [LARGE SCALE GENOMIC DNA]</scope>
    <source>
        <strain evidence="3">SpSt-609</strain>
    </source>
</reference>
<name>A0A7C4RXF5_9BACT</name>
<comment type="caution">
    <text evidence="3">The sequence shown here is derived from an EMBL/GenBank/DDBJ whole genome shotgun (WGS) entry which is preliminary data.</text>
</comment>
<dbReference type="AlphaFoldDB" id="A0A7C4RXF5"/>
<dbReference type="InterPro" id="IPR003488">
    <property type="entry name" value="DprA"/>
</dbReference>
<evidence type="ECO:0000256" key="1">
    <source>
        <dbReference type="ARBA" id="ARBA00006525"/>
    </source>
</evidence>
<evidence type="ECO:0000313" key="3">
    <source>
        <dbReference type="EMBL" id="HGU41121.1"/>
    </source>
</evidence>
<evidence type="ECO:0000259" key="2">
    <source>
        <dbReference type="Pfam" id="PF02481"/>
    </source>
</evidence>